<feature type="domain" description="CR-type" evidence="5">
    <location>
        <begin position="234"/>
        <end position="312"/>
    </location>
</feature>
<keyword evidence="7" id="KW-1185">Reference proteome</keyword>
<dbReference type="Gene3D" id="2.60.260.20">
    <property type="entry name" value="Urease metallochaperone UreE, N-terminal domain"/>
    <property type="match status" value="2"/>
</dbReference>
<keyword evidence="3" id="KW-0143">Chaperone</keyword>
<dbReference type="PROSITE" id="PS51188">
    <property type="entry name" value="ZF_CR"/>
    <property type="match status" value="1"/>
</dbReference>
<dbReference type="InterPro" id="IPR002939">
    <property type="entry name" value="DnaJ_C"/>
</dbReference>
<dbReference type="RefSeq" id="WP_386159858.1">
    <property type="nucleotide sequence ID" value="NZ_JBHMBS010000012.1"/>
</dbReference>
<dbReference type="SUPFAM" id="SSF57938">
    <property type="entry name" value="DnaJ/Hsp40 cysteine-rich domain"/>
    <property type="match status" value="1"/>
</dbReference>
<keyword evidence="4" id="KW-0479">Metal-binding</keyword>
<gene>
    <name evidence="6" type="ORF">ACFFRH_24710</name>
</gene>
<evidence type="ECO:0000313" key="6">
    <source>
        <dbReference type="EMBL" id="MFB9678693.1"/>
    </source>
</evidence>
<sequence>MNEAPYTQDLEESLAAANTCESLATVLRQLHARADNPSLRTLERWAANRPGAATLSKSTVADMLKGRRFPKKTVLITFVQACGVNEVTPWRLAWERIADSEHNRSDTQTPRLERLREEVLTEAHQQANTIIIEAKNMANQIVTDAHARAADIIKKAQNATYRAASPKEVPWKGEQAPRLGKSLVSEDKGTPSSNESSLPLLNRRDVNIATVARPRRGKDLEFEVLLTLNEAVEGITLSLQLPKTDLCALCSGIGARVGTLPRICPMCVIRRTTDRNHESSSPSDRCQDCGDRGFVINYPCPVCDGSGRGKTATTRTIQARIPGGIGDGQRALLRGQGEPGESGGQNGDLYILVKITRHERFGRHGDDLTITIPVTSKKVEQGGEIEILPFHGGLITLRIPAGTPNGRTFQVRGHGLPRKDGTRGDLLVTIDTGKPLKPTDLLDEARRRDLQT</sequence>
<dbReference type="CDD" id="cd06503">
    <property type="entry name" value="ATP-synt_Fo_b"/>
    <property type="match status" value="1"/>
</dbReference>
<dbReference type="SUPFAM" id="SSF49493">
    <property type="entry name" value="HSP40/DnaJ peptide-binding domain"/>
    <property type="match status" value="2"/>
</dbReference>
<dbReference type="CDD" id="cd10747">
    <property type="entry name" value="DnaJ_C"/>
    <property type="match status" value="1"/>
</dbReference>
<dbReference type="InterPro" id="IPR001305">
    <property type="entry name" value="HSP_DnaJ_Cys-rich_dom"/>
</dbReference>
<dbReference type="EMBL" id="JBHMBS010000012">
    <property type="protein sequence ID" value="MFB9678693.1"/>
    <property type="molecule type" value="Genomic_DNA"/>
</dbReference>
<keyword evidence="1" id="KW-0235">DNA replication</keyword>
<keyword evidence="2" id="KW-0346">Stress response</keyword>
<feature type="zinc finger region" description="CR-type" evidence="4">
    <location>
        <begin position="234"/>
        <end position="312"/>
    </location>
</feature>
<keyword evidence="4" id="KW-0862">Zinc</keyword>
<evidence type="ECO:0000256" key="1">
    <source>
        <dbReference type="ARBA" id="ARBA00022705"/>
    </source>
</evidence>
<dbReference type="PANTHER" id="PTHR43096">
    <property type="entry name" value="DNAJ HOMOLOG 1, MITOCHONDRIAL-RELATED"/>
    <property type="match status" value="1"/>
</dbReference>
<evidence type="ECO:0000313" key="7">
    <source>
        <dbReference type="Proteomes" id="UP001589610"/>
    </source>
</evidence>
<comment type="caution">
    <text evidence="6">The sequence shown here is derived from an EMBL/GenBank/DDBJ whole genome shotgun (WGS) entry which is preliminary data.</text>
</comment>
<reference evidence="6 7" key="1">
    <citation type="submission" date="2024-09" db="EMBL/GenBank/DDBJ databases">
        <authorList>
            <person name="Sun Q."/>
            <person name="Mori K."/>
        </authorList>
    </citation>
    <scope>NUCLEOTIDE SEQUENCE [LARGE SCALE GENOMIC DNA]</scope>
    <source>
        <strain evidence="6 7">JCM 3028</strain>
    </source>
</reference>
<accession>A0ABV5TM53</accession>
<proteinExistence type="predicted"/>
<dbReference type="InterPro" id="IPR008971">
    <property type="entry name" value="HSP40/DnaJ_pept-bd"/>
</dbReference>
<dbReference type="PANTHER" id="PTHR43096:SF54">
    <property type="entry name" value="CHAPERONE PROTEIN DNAJ 1"/>
    <property type="match status" value="1"/>
</dbReference>
<organism evidence="6 7">
    <name type="scientific">Streptosporangium vulgare</name>
    <dbReference type="NCBI Taxonomy" id="46190"/>
    <lineage>
        <taxon>Bacteria</taxon>
        <taxon>Bacillati</taxon>
        <taxon>Actinomycetota</taxon>
        <taxon>Actinomycetes</taxon>
        <taxon>Streptosporangiales</taxon>
        <taxon>Streptosporangiaceae</taxon>
        <taxon>Streptosporangium</taxon>
    </lineage>
</organism>
<dbReference type="Proteomes" id="UP001589610">
    <property type="component" value="Unassembled WGS sequence"/>
</dbReference>
<evidence type="ECO:0000256" key="4">
    <source>
        <dbReference type="PROSITE-ProRule" id="PRU00546"/>
    </source>
</evidence>
<name>A0ABV5TM53_9ACTN</name>
<dbReference type="InterPro" id="IPR036410">
    <property type="entry name" value="HSP_DnaJ_Cys-rich_dom_sf"/>
</dbReference>
<keyword evidence="4" id="KW-0863">Zinc-finger</keyword>
<dbReference type="CDD" id="cd10719">
    <property type="entry name" value="DnaJ_zf"/>
    <property type="match status" value="1"/>
</dbReference>
<evidence type="ECO:0000256" key="3">
    <source>
        <dbReference type="ARBA" id="ARBA00023186"/>
    </source>
</evidence>
<evidence type="ECO:0000256" key="2">
    <source>
        <dbReference type="ARBA" id="ARBA00023016"/>
    </source>
</evidence>
<dbReference type="Gene3D" id="2.10.230.10">
    <property type="entry name" value="Heat shock protein DnaJ, cysteine-rich domain"/>
    <property type="match status" value="1"/>
</dbReference>
<dbReference type="Pfam" id="PF01556">
    <property type="entry name" value="DnaJ_C"/>
    <property type="match status" value="1"/>
</dbReference>
<protein>
    <submittedName>
        <fullName evidence="6">DnaJ C-terminal domain-containing protein</fullName>
    </submittedName>
</protein>
<evidence type="ECO:0000259" key="5">
    <source>
        <dbReference type="PROSITE" id="PS51188"/>
    </source>
</evidence>